<proteinExistence type="predicted"/>
<organism evidence="2 3">
    <name type="scientific">Corynebacterium godavarianum</name>
    <dbReference type="NCBI Taxonomy" id="2054421"/>
    <lineage>
        <taxon>Bacteria</taxon>
        <taxon>Bacillati</taxon>
        <taxon>Actinomycetota</taxon>
        <taxon>Actinomycetes</taxon>
        <taxon>Mycobacteriales</taxon>
        <taxon>Corynebacteriaceae</taxon>
        <taxon>Corynebacterium</taxon>
    </lineage>
</organism>
<comment type="caution">
    <text evidence="2">The sequence shown here is derived from an EMBL/GenBank/DDBJ whole genome shotgun (WGS) entry which is preliminary data.</text>
</comment>
<keyword evidence="1" id="KW-0472">Membrane</keyword>
<dbReference type="EMBL" id="VMHH01000004">
    <property type="protein sequence ID" value="TSJ74400.1"/>
    <property type="molecule type" value="Genomic_DNA"/>
</dbReference>
<keyword evidence="3" id="KW-1185">Reference proteome</keyword>
<keyword evidence="1" id="KW-0812">Transmembrane</keyword>
<keyword evidence="1" id="KW-1133">Transmembrane helix</keyword>
<accession>A0ABY3E459</accession>
<evidence type="ECO:0000256" key="1">
    <source>
        <dbReference type="SAM" id="Phobius"/>
    </source>
</evidence>
<name>A0ABY3E459_9CORY</name>
<reference evidence="2 3" key="1">
    <citation type="submission" date="2019-07" db="EMBL/GenBank/DDBJ databases">
        <title>Draft genome of Corynebacterium godavarianum and other related strains.</title>
        <authorList>
            <person name="Bernier A.-M."/>
            <person name="Bernard K."/>
        </authorList>
    </citation>
    <scope>NUCLEOTIDE SEQUENCE [LARGE SCALE GENOMIC DNA]</scope>
    <source>
        <strain evidence="2 3">LMG 29598</strain>
    </source>
</reference>
<feature type="transmembrane region" description="Helical" evidence="1">
    <location>
        <begin position="28"/>
        <end position="46"/>
    </location>
</feature>
<evidence type="ECO:0000313" key="2">
    <source>
        <dbReference type="EMBL" id="TSJ74400.1"/>
    </source>
</evidence>
<sequence>MRFFLLVLAAVMSLVAVGASLFAWPSWGGAAAIVIAGGALACALYMKYQDMGAPDLSLDPEQRTTILRMVREGNEDGAVRQVQLWKRDATPADASRIVREVSVKSGP</sequence>
<dbReference type="RefSeq" id="WP_154879280.1">
    <property type="nucleotide sequence ID" value="NZ_JAADJX010000001.1"/>
</dbReference>
<evidence type="ECO:0000313" key="3">
    <source>
        <dbReference type="Proteomes" id="UP000320747"/>
    </source>
</evidence>
<dbReference type="Proteomes" id="UP000320747">
    <property type="component" value="Unassembled WGS sequence"/>
</dbReference>
<protein>
    <submittedName>
        <fullName evidence="2">Uncharacterized protein</fullName>
    </submittedName>
</protein>
<gene>
    <name evidence="2" type="ORF">FPH17_06505</name>
</gene>